<reference evidence="3 4" key="1">
    <citation type="submission" date="2018-10" db="EMBL/GenBank/DDBJ databases">
        <title>Genomic Encyclopedia of Archaeal and Bacterial Type Strains, Phase II (KMG-II): from individual species to whole genera.</title>
        <authorList>
            <person name="Goeker M."/>
        </authorList>
    </citation>
    <scope>NUCLEOTIDE SEQUENCE [LARGE SCALE GENOMIC DNA]</scope>
    <source>
        <strain evidence="3 4">DSM 45657</strain>
    </source>
</reference>
<keyword evidence="4" id="KW-1185">Reference proteome</keyword>
<comment type="caution">
    <text evidence="3">The sequence shown here is derived from an EMBL/GenBank/DDBJ whole genome shotgun (WGS) entry which is preliminary data.</text>
</comment>
<dbReference type="RefSeq" id="WP_121391480.1">
    <property type="nucleotide sequence ID" value="NZ_RCDD01000002.1"/>
</dbReference>
<dbReference type="EMBL" id="RCDD01000002">
    <property type="protein sequence ID" value="RLK58721.1"/>
    <property type="molecule type" value="Genomic_DNA"/>
</dbReference>
<dbReference type="InterPro" id="IPR050791">
    <property type="entry name" value="Aldo-Keto_reductase"/>
</dbReference>
<dbReference type="CDD" id="cd19076">
    <property type="entry name" value="AKR_AKR13A_13D"/>
    <property type="match status" value="1"/>
</dbReference>
<accession>A0A421B2U6</accession>
<sequence>MSETAQPPEAGRTRILGGDPVGLFGLGCMGMSEFYGAHDDARSTEVLHAAIDAGVTLLDTADMYGGGHNERLVGAVLRTRSAFVATKFGIRRDGERRWNDSSPGYLRTACDASLGRLGVDTIDLYYAHRLDGTTPVEDTVGALAELVQAGKVRHIGLSEVDAATLRRAHAVHPIAAVQSELSLWTRDVVTDGVLAAARELGTALVAYSPLGRGFLTGALRDRDGLAEDDFRFTNPRFTETNLAANLPLLGAIDQVVERHGASHAQIALAWVLAQGVDVIPIPGTRRLDHLRENLAAAAITLTDAEVAALDAAFAPDKVHGQRYPAATLPVTGPASTEQARA</sequence>
<feature type="domain" description="NADP-dependent oxidoreductase" evidence="2">
    <location>
        <begin position="25"/>
        <end position="312"/>
    </location>
</feature>
<organism evidence="3 4">
    <name type="scientific">Actinokineospora cianjurensis</name>
    <dbReference type="NCBI Taxonomy" id="585224"/>
    <lineage>
        <taxon>Bacteria</taxon>
        <taxon>Bacillati</taxon>
        <taxon>Actinomycetota</taxon>
        <taxon>Actinomycetes</taxon>
        <taxon>Pseudonocardiales</taxon>
        <taxon>Pseudonocardiaceae</taxon>
        <taxon>Actinokineospora</taxon>
    </lineage>
</organism>
<dbReference type="SUPFAM" id="SSF51430">
    <property type="entry name" value="NAD(P)-linked oxidoreductase"/>
    <property type="match status" value="1"/>
</dbReference>
<evidence type="ECO:0000313" key="3">
    <source>
        <dbReference type="EMBL" id="RLK58721.1"/>
    </source>
</evidence>
<dbReference type="GO" id="GO:0016491">
    <property type="term" value="F:oxidoreductase activity"/>
    <property type="evidence" value="ECO:0007669"/>
    <property type="project" value="UniProtKB-KW"/>
</dbReference>
<keyword evidence="1" id="KW-0560">Oxidoreductase</keyword>
<dbReference type="Proteomes" id="UP000282454">
    <property type="component" value="Unassembled WGS sequence"/>
</dbReference>
<dbReference type="Pfam" id="PF00248">
    <property type="entry name" value="Aldo_ket_red"/>
    <property type="match status" value="1"/>
</dbReference>
<dbReference type="PANTHER" id="PTHR43625:SF40">
    <property type="entry name" value="ALDO-KETO REDUCTASE YAKC [NADP(+)]"/>
    <property type="match status" value="1"/>
</dbReference>
<dbReference type="GO" id="GO:0005737">
    <property type="term" value="C:cytoplasm"/>
    <property type="evidence" value="ECO:0007669"/>
    <property type="project" value="TreeGrafter"/>
</dbReference>
<dbReference type="OrthoDB" id="9768793at2"/>
<dbReference type="Gene3D" id="3.20.20.100">
    <property type="entry name" value="NADP-dependent oxidoreductase domain"/>
    <property type="match status" value="1"/>
</dbReference>
<evidence type="ECO:0000256" key="1">
    <source>
        <dbReference type="ARBA" id="ARBA00023002"/>
    </source>
</evidence>
<evidence type="ECO:0000313" key="4">
    <source>
        <dbReference type="Proteomes" id="UP000282454"/>
    </source>
</evidence>
<gene>
    <name evidence="3" type="ORF">CLV68_3196</name>
</gene>
<dbReference type="InterPro" id="IPR023210">
    <property type="entry name" value="NADP_OxRdtase_dom"/>
</dbReference>
<dbReference type="AlphaFoldDB" id="A0A421B2U6"/>
<name>A0A421B2U6_9PSEU</name>
<evidence type="ECO:0000259" key="2">
    <source>
        <dbReference type="Pfam" id="PF00248"/>
    </source>
</evidence>
<dbReference type="InterPro" id="IPR036812">
    <property type="entry name" value="NAD(P)_OxRdtase_dom_sf"/>
</dbReference>
<protein>
    <submittedName>
        <fullName evidence="3">Aryl-alcohol dehydrogenase-like predicted oxidoreductase</fullName>
    </submittedName>
</protein>
<dbReference type="PANTHER" id="PTHR43625">
    <property type="entry name" value="AFLATOXIN B1 ALDEHYDE REDUCTASE"/>
    <property type="match status" value="1"/>
</dbReference>
<proteinExistence type="predicted"/>